<dbReference type="InterPro" id="IPR050523">
    <property type="entry name" value="AKR_Detox_Biosynth"/>
</dbReference>
<keyword evidence="4" id="KW-1185">Reference proteome</keyword>
<gene>
    <name evidence="3" type="ORF">SAMN04488563_6955</name>
</gene>
<dbReference type="STRING" id="419479.SAMN04488563_6955"/>
<dbReference type="InterPro" id="IPR036812">
    <property type="entry name" value="NAD(P)_OxRdtase_dom_sf"/>
</dbReference>
<dbReference type="PANTHER" id="PTHR43364">
    <property type="entry name" value="NADH-SPECIFIC METHYLGLYOXAL REDUCTASE-RELATED"/>
    <property type="match status" value="1"/>
</dbReference>
<dbReference type="AlphaFoldDB" id="A0A1H2M1E3"/>
<evidence type="ECO:0000313" key="4">
    <source>
        <dbReference type="Proteomes" id="UP000182977"/>
    </source>
</evidence>
<evidence type="ECO:0000256" key="1">
    <source>
        <dbReference type="ARBA" id="ARBA00023002"/>
    </source>
</evidence>
<dbReference type="InterPro" id="IPR020471">
    <property type="entry name" value="AKR"/>
</dbReference>
<dbReference type="SUPFAM" id="SSF51430">
    <property type="entry name" value="NAD(P)-linked oxidoreductase"/>
    <property type="match status" value="1"/>
</dbReference>
<dbReference type="Gene3D" id="3.20.20.100">
    <property type="entry name" value="NADP-dependent oxidoreductase domain"/>
    <property type="match status" value="1"/>
</dbReference>
<dbReference type="InterPro" id="IPR018170">
    <property type="entry name" value="Aldo/ket_reductase_CS"/>
</dbReference>
<name>A0A1H2M1E3_9ACTN</name>
<dbReference type="InterPro" id="IPR023210">
    <property type="entry name" value="NADP_OxRdtase_dom"/>
</dbReference>
<proteinExistence type="predicted"/>
<dbReference type="PRINTS" id="PR00069">
    <property type="entry name" value="ALDKETRDTASE"/>
</dbReference>
<dbReference type="Proteomes" id="UP000182977">
    <property type="component" value="Chromosome I"/>
</dbReference>
<dbReference type="EMBL" id="LT629791">
    <property type="protein sequence ID" value="SDU87067.1"/>
    <property type="molecule type" value="Genomic_DNA"/>
</dbReference>
<dbReference type="RefSeq" id="WP_046769758.1">
    <property type="nucleotide sequence ID" value="NZ_KQ061241.1"/>
</dbReference>
<dbReference type="GO" id="GO:0016491">
    <property type="term" value="F:oxidoreductase activity"/>
    <property type="evidence" value="ECO:0007669"/>
    <property type="project" value="UniProtKB-KW"/>
</dbReference>
<dbReference type="PANTHER" id="PTHR43364:SF4">
    <property type="entry name" value="NAD(P)-LINKED OXIDOREDUCTASE SUPERFAMILY PROTEIN"/>
    <property type="match status" value="1"/>
</dbReference>
<accession>A0A1H2M1E3</accession>
<dbReference type="PROSITE" id="PS00062">
    <property type="entry name" value="ALDOKETO_REDUCTASE_2"/>
    <property type="match status" value="1"/>
</dbReference>
<reference evidence="4" key="1">
    <citation type="submission" date="2016-10" db="EMBL/GenBank/DDBJ databases">
        <authorList>
            <person name="Varghese N."/>
            <person name="Submissions S."/>
        </authorList>
    </citation>
    <scope>NUCLEOTIDE SEQUENCE [LARGE SCALE GENOMIC DNA]</scope>
    <source>
        <strain evidence="4">DSM 45079</strain>
    </source>
</reference>
<keyword evidence="1" id="KW-0560">Oxidoreductase</keyword>
<protein>
    <submittedName>
        <fullName evidence="3">Predicted oxidoreductase</fullName>
    </submittedName>
</protein>
<evidence type="ECO:0000259" key="2">
    <source>
        <dbReference type="Pfam" id="PF00248"/>
    </source>
</evidence>
<feature type="domain" description="NADP-dependent oxidoreductase" evidence="2">
    <location>
        <begin position="17"/>
        <end position="317"/>
    </location>
</feature>
<evidence type="ECO:0000313" key="3">
    <source>
        <dbReference type="EMBL" id="SDU87067.1"/>
    </source>
</evidence>
<dbReference type="OrthoDB" id="9768793at2"/>
<organism evidence="3 4">
    <name type="scientific">Jiangella alkaliphila</name>
    <dbReference type="NCBI Taxonomy" id="419479"/>
    <lineage>
        <taxon>Bacteria</taxon>
        <taxon>Bacillati</taxon>
        <taxon>Actinomycetota</taxon>
        <taxon>Actinomycetes</taxon>
        <taxon>Jiangellales</taxon>
        <taxon>Jiangellaceae</taxon>
        <taxon>Jiangella</taxon>
    </lineage>
</organism>
<dbReference type="Pfam" id="PF00248">
    <property type="entry name" value="Aldo_ket_red"/>
    <property type="match status" value="1"/>
</dbReference>
<sequence length="320" mass="34523">MATTTRRLGRTDLEITPIGLGCMPFGGPGIANRYYPTLDQATATMIVRTALDGGVTWFDTAEMYGRGYSERTLTTALHQLGAGTGDVVIASKWTPWFRTAASIGRTVGDRLAALQGYPLGLHQIHMPHGSLSSLASQVRAMAQLHRQGRIRAVGVSNFSAAQMERAHAVLAEYGIPLASNQVQISLLERRIERDGVLAAARRLGVTLIALAPLHTGLLTGRFHEDPTLFRDVRRIRRRLAGFSSATLTRTAPLIDELRAVAAAHGATLSQVALSWLTSYYGDTVVAIPGASKPRHADESAGAMSLHLTQRELDRLADVTP</sequence>